<keyword evidence="2" id="KW-1185">Reference proteome</keyword>
<evidence type="ECO:0000313" key="2">
    <source>
        <dbReference type="Proteomes" id="UP000244896"/>
    </source>
</evidence>
<dbReference type="Gene3D" id="2.60.120.260">
    <property type="entry name" value="Galactose-binding domain-like"/>
    <property type="match status" value="1"/>
</dbReference>
<reference evidence="1 2" key="1">
    <citation type="journal article" date="2018" name="Syst. Appl. Microbiol.">
        <title>Ereboglobus luteus gen. nov. sp. nov. from cockroach guts, and new insights into the oxygen relationship of the genera Opitutus and Didymococcus (Verrucomicrobia: Opitutaceae).</title>
        <authorList>
            <person name="Tegtmeier D."/>
            <person name="Belitz A."/>
            <person name="Radek R."/>
            <person name="Heimerl T."/>
            <person name="Brune A."/>
        </authorList>
    </citation>
    <scope>NUCLEOTIDE SEQUENCE [LARGE SCALE GENOMIC DNA]</scope>
    <source>
        <strain evidence="1 2">Ho45</strain>
    </source>
</reference>
<dbReference type="AlphaFoldDB" id="A0A2U8E3I6"/>
<dbReference type="EMBL" id="CP023004">
    <property type="protein sequence ID" value="AWI09381.1"/>
    <property type="molecule type" value="Genomic_DNA"/>
</dbReference>
<proteinExistence type="predicted"/>
<dbReference type="Gene3D" id="3.60.21.10">
    <property type="match status" value="1"/>
</dbReference>
<name>A0A2U8E3I6_9BACT</name>
<accession>A0A2U8E3I6</accession>
<protein>
    <recommendedName>
        <fullName evidence="3">Calcineurin-like phosphoesterase domain-containing protein</fullName>
    </recommendedName>
</protein>
<dbReference type="Proteomes" id="UP000244896">
    <property type="component" value="Chromosome"/>
</dbReference>
<dbReference type="InterPro" id="IPR029052">
    <property type="entry name" value="Metallo-depent_PP-like"/>
</dbReference>
<dbReference type="SUPFAM" id="SSF56300">
    <property type="entry name" value="Metallo-dependent phosphatases"/>
    <property type="match status" value="1"/>
</dbReference>
<evidence type="ECO:0008006" key="3">
    <source>
        <dbReference type="Google" id="ProtNLM"/>
    </source>
</evidence>
<dbReference type="KEGG" id="elut:CKA38_09100"/>
<organism evidence="1 2">
    <name type="scientific">Ereboglobus luteus</name>
    <dbReference type="NCBI Taxonomy" id="1796921"/>
    <lineage>
        <taxon>Bacteria</taxon>
        <taxon>Pseudomonadati</taxon>
        <taxon>Verrucomicrobiota</taxon>
        <taxon>Opitutia</taxon>
        <taxon>Opitutales</taxon>
        <taxon>Opitutaceae</taxon>
        <taxon>Ereboglobus</taxon>
    </lineage>
</organism>
<dbReference type="InterPro" id="IPR008979">
    <property type="entry name" value="Galactose-bd-like_sf"/>
</dbReference>
<evidence type="ECO:0000313" key="1">
    <source>
        <dbReference type="EMBL" id="AWI09381.1"/>
    </source>
</evidence>
<dbReference type="SUPFAM" id="SSF49785">
    <property type="entry name" value="Galactose-binding domain-like"/>
    <property type="match status" value="1"/>
</dbReference>
<gene>
    <name evidence="1" type="ORF">CKA38_09100</name>
</gene>
<sequence>MIDWLRATLATDTGTPTIVISHYEFFLNRGVSPVSGYDLGKGSSMDKKLMTTLAAAPNVVATMNGHMHYNAVGNYQGITSIQTPAFVEWPNAYRVCRVYPDRIEWEVRQMSNRGLIREGVVKEKALLWMLSTTNDDLAGTVKLAPRTPVTTVIDEDFEGSTLPRSVFGYRVSREIDTTRAHSGKSSLRVKTTGKDWGTVGFDLDQLMDFSAAGEISLWVYAEPAARVSAYVSAQVIGNKDRHTVARVAGKIEPGKWCQLKAQIPAGYWRMDEKDVRLVVRTHGECWIDSVKMRAVR</sequence>